<dbReference type="EMBL" id="AP018052">
    <property type="protein sequence ID" value="BAZ93345.1"/>
    <property type="molecule type" value="Genomic_DNA"/>
</dbReference>
<dbReference type="PANTHER" id="PTHR45138">
    <property type="entry name" value="REGULATORY COMPONENTS OF SENSORY TRANSDUCTION SYSTEM"/>
    <property type="match status" value="1"/>
</dbReference>
<dbReference type="PANTHER" id="PTHR45138:SF9">
    <property type="entry name" value="DIGUANYLATE CYCLASE DGCM-RELATED"/>
    <property type="match status" value="1"/>
</dbReference>
<feature type="domain" description="GGDEF" evidence="5">
    <location>
        <begin position="248"/>
        <end position="386"/>
    </location>
</feature>
<dbReference type="InterPro" id="IPR029787">
    <property type="entry name" value="Nucleotide_cyclase"/>
</dbReference>
<dbReference type="PROSITE" id="PS50887">
    <property type="entry name" value="GGDEF"/>
    <property type="match status" value="1"/>
</dbReference>
<dbReference type="GO" id="GO:1902201">
    <property type="term" value="P:negative regulation of bacterial-type flagellum-dependent cell motility"/>
    <property type="evidence" value="ECO:0007669"/>
    <property type="project" value="TreeGrafter"/>
</dbReference>
<dbReference type="SMART" id="SM00267">
    <property type="entry name" value="GGDEF"/>
    <property type="match status" value="1"/>
</dbReference>
<dbReference type="SUPFAM" id="SSF55781">
    <property type="entry name" value="GAF domain-like"/>
    <property type="match status" value="1"/>
</dbReference>
<dbReference type="InterPro" id="IPR000160">
    <property type="entry name" value="GGDEF_dom"/>
</dbReference>
<accession>A0A1Z4VPB7</accession>
<dbReference type="KEGG" id="ttc:FOKN1_0945"/>
<name>A0A1Z4VPB7_9GAMM</name>
<dbReference type="EC" id="2.7.7.65" evidence="2"/>
<dbReference type="InterPro" id="IPR050469">
    <property type="entry name" value="Diguanylate_Cyclase"/>
</dbReference>
<evidence type="ECO:0000259" key="5">
    <source>
        <dbReference type="PROSITE" id="PS50887"/>
    </source>
</evidence>
<protein>
    <recommendedName>
        <fullName evidence="2">diguanylate cyclase</fullName>
        <ecNumber evidence="2">2.7.7.65</ecNumber>
    </recommendedName>
</protein>
<keyword evidence="4" id="KW-0175">Coiled coil</keyword>
<dbReference type="OrthoDB" id="9773156at2"/>
<dbReference type="InterPro" id="IPR003018">
    <property type="entry name" value="GAF"/>
</dbReference>
<evidence type="ECO:0000313" key="6">
    <source>
        <dbReference type="EMBL" id="BAZ93345.1"/>
    </source>
</evidence>
<comment type="catalytic activity">
    <reaction evidence="3">
        <text>2 GTP = 3',3'-c-di-GMP + 2 diphosphate</text>
        <dbReference type="Rhea" id="RHEA:24898"/>
        <dbReference type="ChEBI" id="CHEBI:33019"/>
        <dbReference type="ChEBI" id="CHEBI:37565"/>
        <dbReference type="ChEBI" id="CHEBI:58805"/>
        <dbReference type="EC" id="2.7.7.65"/>
    </reaction>
</comment>
<organism evidence="6 7">
    <name type="scientific">Thiohalobacter thiocyanaticus</name>
    <dbReference type="NCBI Taxonomy" id="585455"/>
    <lineage>
        <taxon>Bacteria</taxon>
        <taxon>Pseudomonadati</taxon>
        <taxon>Pseudomonadota</taxon>
        <taxon>Gammaproteobacteria</taxon>
        <taxon>Thiohalobacterales</taxon>
        <taxon>Thiohalobacteraceae</taxon>
        <taxon>Thiohalobacter</taxon>
    </lineage>
</organism>
<dbReference type="Pfam" id="PF00990">
    <property type="entry name" value="GGDEF"/>
    <property type="match status" value="1"/>
</dbReference>
<evidence type="ECO:0000256" key="3">
    <source>
        <dbReference type="ARBA" id="ARBA00034247"/>
    </source>
</evidence>
<dbReference type="InterPro" id="IPR043128">
    <property type="entry name" value="Rev_trsase/Diguanyl_cyclase"/>
</dbReference>
<dbReference type="Proteomes" id="UP000218765">
    <property type="component" value="Chromosome"/>
</dbReference>
<dbReference type="RefSeq" id="WP_096365225.1">
    <property type="nucleotide sequence ID" value="NZ_AP018052.1"/>
</dbReference>
<dbReference type="FunFam" id="3.30.70.270:FF:000001">
    <property type="entry name" value="Diguanylate cyclase domain protein"/>
    <property type="match status" value="1"/>
</dbReference>
<dbReference type="CDD" id="cd01949">
    <property type="entry name" value="GGDEF"/>
    <property type="match status" value="1"/>
</dbReference>
<gene>
    <name evidence="6" type="ORF">FOKN1_0945</name>
</gene>
<dbReference type="Gene3D" id="3.30.70.270">
    <property type="match status" value="1"/>
</dbReference>
<evidence type="ECO:0000313" key="7">
    <source>
        <dbReference type="Proteomes" id="UP000218765"/>
    </source>
</evidence>
<dbReference type="SMART" id="SM00065">
    <property type="entry name" value="GAF"/>
    <property type="match status" value="1"/>
</dbReference>
<reference evidence="6 7" key="1">
    <citation type="submission" date="2017-05" db="EMBL/GenBank/DDBJ databases">
        <title>Thiocyanate degradation by Thiohalobacter thiocyanaticus FOKN1.</title>
        <authorList>
            <person name="Oshiki M."/>
            <person name="Fukushima T."/>
            <person name="Kawano S."/>
            <person name="Nakagawa J."/>
        </authorList>
    </citation>
    <scope>NUCLEOTIDE SEQUENCE [LARGE SCALE GENOMIC DNA]</scope>
    <source>
        <strain evidence="6 7">FOKN1</strain>
    </source>
</reference>
<dbReference type="SUPFAM" id="SSF55073">
    <property type="entry name" value="Nucleotide cyclase"/>
    <property type="match status" value="1"/>
</dbReference>
<evidence type="ECO:0000256" key="1">
    <source>
        <dbReference type="ARBA" id="ARBA00001946"/>
    </source>
</evidence>
<dbReference type="Gene3D" id="3.30.450.40">
    <property type="match status" value="1"/>
</dbReference>
<dbReference type="GO" id="GO:0043709">
    <property type="term" value="P:cell adhesion involved in single-species biofilm formation"/>
    <property type="evidence" value="ECO:0007669"/>
    <property type="project" value="TreeGrafter"/>
</dbReference>
<dbReference type="GO" id="GO:0052621">
    <property type="term" value="F:diguanylate cyclase activity"/>
    <property type="evidence" value="ECO:0007669"/>
    <property type="project" value="UniProtKB-EC"/>
</dbReference>
<dbReference type="Pfam" id="PF13185">
    <property type="entry name" value="GAF_2"/>
    <property type="match status" value="1"/>
</dbReference>
<evidence type="ECO:0000256" key="2">
    <source>
        <dbReference type="ARBA" id="ARBA00012528"/>
    </source>
</evidence>
<evidence type="ECO:0000256" key="4">
    <source>
        <dbReference type="SAM" id="Coils"/>
    </source>
</evidence>
<keyword evidence="7" id="KW-1185">Reference proteome</keyword>
<proteinExistence type="predicted"/>
<dbReference type="AlphaFoldDB" id="A0A1Z4VPB7"/>
<comment type="cofactor">
    <cofactor evidence="1">
        <name>Mg(2+)</name>
        <dbReference type="ChEBI" id="CHEBI:18420"/>
    </cofactor>
</comment>
<dbReference type="GO" id="GO:0005886">
    <property type="term" value="C:plasma membrane"/>
    <property type="evidence" value="ECO:0007669"/>
    <property type="project" value="TreeGrafter"/>
</dbReference>
<feature type="coiled-coil region" evidence="4">
    <location>
        <begin position="193"/>
        <end position="220"/>
    </location>
</feature>
<dbReference type="NCBIfam" id="TIGR00254">
    <property type="entry name" value="GGDEF"/>
    <property type="match status" value="1"/>
</dbReference>
<dbReference type="InterPro" id="IPR029016">
    <property type="entry name" value="GAF-like_dom_sf"/>
</dbReference>
<sequence>MDPTPLSDAFTELNQRCIKLVGDLSALRALSDLGRQDSGDEASLLRTAMRILLENNDFERCSLFLLDGDSLSCRTGLDWRETVLPTGTAHPTPHRFRLGEGIIGMAAETGNLQHCRNCREESRFVHPDPEQRTGSLICIPVTVEGRVIGVLNVSHGQQDFFSEHHERLLEVFSNFLGQLIANWRYTHQMETEVTRRTQELRTALTEAEELKRRYQQLSVVDELTGIHNRRFFFPEAQAALANAVRHRREFSLMMVDLDRFKQINDSFGHAMGDKVLQVTAALLKGQTREGDVIARFGGEEFVLALPDTDLDGAVRLAERTLHSLRNLEFNTDRGALRVTTSIGLSCLGGRESPDQSDLLETLLRQADQALYCSKSQGRDRACSWKDVRYRM</sequence>